<dbReference type="PANTHER" id="PTHR36558">
    <property type="entry name" value="GLR1098 PROTEIN"/>
    <property type="match status" value="1"/>
</dbReference>
<dbReference type="InterPro" id="IPR008538">
    <property type="entry name" value="Uma2"/>
</dbReference>
<evidence type="ECO:0000313" key="2">
    <source>
        <dbReference type="EMBL" id="AUX42785.1"/>
    </source>
</evidence>
<dbReference type="AlphaFoldDB" id="A0A2L0EU24"/>
<dbReference type="SUPFAM" id="SSF52980">
    <property type="entry name" value="Restriction endonuclease-like"/>
    <property type="match status" value="1"/>
</dbReference>
<protein>
    <recommendedName>
        <fullName evidence="1">Putative restriction endonuclease domain-containing protein</fullName>
    </recommendedName>
</protein>
<gene>
    <name evidence="2" type="ORF">SOCE26_042190</name>
</gene>
<dbReference type="PANTHER" id="PTHR36558:SF1">
    <property type="entry name" value="RESTRICTION ENDONUCLEASE DOMAIN-CONTAINING PROTEIN-RELATED"/>
    <property type="match status" value="1"/>
</dbReference>
<dbReference type="InterPro" id="IPR012296">
    <property type="entry name" value="Nuclease_put_TT1808"/>
</dbReference>
<dbReference type="InterPro" id="IPR011335">
    <property type="entry name" value="Restrct_endonuc-II-like"/>
</dbReference>
<dbReference type="CDD" id="cd06260">
    <property type="entry name" value="DUF820-like"/>
    <property type="match status" value="1"/>
</dbReference>
<dbReference type="Pfam" id="PF05685">
    <property type="entry name" value="Uma2"/>
    <property type="match status" value="1"/>
</dbReference>
<dbReference type="EMBL" id="CP012673">
    <property type="protein sequence ID" value="AUX42785.1"/>
    <property type="molecule type" value="Genomic_DNA"/>
</dbReference>
<dbReference type="Gene3D" id="3.90.1570.10">
    <property type="entry name" value="tt1808, chain A"/>
    <property type="match status" value="1"/>
</dbReference>
<sequence>MGDAATMHNMSAADYLTWERSQPAKHEYHLGEVFAMAGGSPRHNFLSGAMIAELRAAVRGKGCHVLTSDQRISAERGQRYVYADSVVVCGPMETEPGTSDVLANPRVLVEVLSESTETYDRGKKWAAYQRLVSLTDYVLVAQASVRIEHYRREADGSWRYRVLEAGDTLTLANGAAVSIDAVYEGAFELAGD</sequence>
<dbReference type="OrthoDB" id="5503005at2"/>
<organism evidence="2 3">
    <name type="scientific">Sorangium cellulosum</name>
    <name type="common">Polyangium cellulosum</name>
    <dbReference type="NCBI Taxonomy" id="56"/>
    <lineage>
        <taxon>Bacteria</taxon>
        <taxon>Pseudomonadati</taxon>
        <taxon>Myxococcota</taxon>
        <taxon>Polyangia</taxon>
        <taxon>Polyangiales</taxon>
        <taxon>Polyangiaceae</taxon>
        <taxon>Sorangium</taxon>
    </lineage>
</organism>
<dbReference type="RefSeq" id="WP_159397142.1">
    <property type="nucleotide sequence ID" value="NZ_CP012673.1"/>
</dbReference>
<accession>A0A2L0EU24</accession>
<evidence type="ECO:0000313" key="3">
    <source>
        <dbReference type="Proteomes" id="UP000238348"/>
    </source>
</evidence>
<reference evidence="2 3" key="1">
    <citation type="submission" date="2015-09" db="EMBL/GenBank/DDBJ databases">
        <title>Sorangium comparison.</title>
        <authorList>
            <person name="Zaburannyi N."/>
            <person name="Bunk B."/>
            <person name="Overmann J."/>
            <person name="Mueller R."/>
        </authorList>
    </citation>
    <scope>NUCLEOTIDE SEQUENCE [LARGE SCALE GENOMIC DNA]</scope>
    <source>
        <strain evidence="2 3">So ce26</strain>
    </source>
</reference>
<feature type="domain" description="Putative restriction endonuclease" evidence="1">
    <location>
        <begin position="13"/>
        <end position="174"/>
    </location>
</feature>
<name>A0A2L0EU24_SORCE</name>
<proteinExistence type="predicted"/>
<evidence type="ECO:0000259" key="1">
    <source>
        <dbReference type="Pfam" id="PF05685"/>
    </source>
</evidence>
<dbReference type="Proteomes" id="UP000238348">
    <property type="component" value="Chromosome"/>
</dbReference>